<gene>
    <name evidence="2" type="ORF">H4Q32_027115</name>
</gene>
<dbReference type="InterPro" id="IPR036397">
    <property type="entry name" value="RNaseH_sf"/>
</dbReference>
<dbReference type="Proteomes" id="UP000830375">
    <property type="component" value="Unassembled WGS sequence"/>
</dbReference>
<feature type="domain" description="Integrase core" evidence="1">
    <location>
        <begin position="64"/>
        <end position="228"/>
    </location>
</feature>
<accession>A0ABQ8L4Q7</accession>
<organism evidence="2 3">
    <name type="scientific">Labeo rohita</name>
    <name type="common">Indian major carp</name>
    <name type="synonym">Cyprinus rohita</name>
    <dbReference type="NCBI Taxonomy" id="84645"/>
    <lineage>
        <taxon>Eukaryota</taxon>
        <taxon>Metazoa</taxon>
        <taxon>Chordata</taxon>
        <taxon>Craniata</taxon>
        <taxon>Vertebrata</taxon>
        <taxon>Euteleostomi</taxon>
        <taxon>Actinopterygii</taxon>
        <taxon>Neopterygii</taxon>
        <taxon>Teleostei</taxon>
        <taxon>Ostariophysi</taxon>
        <taxon>Cypriniformes</taxon>
        <taxon>Cyprinidae</taxon>
        <taxon>Labeoninae</taxon>
        <taxon>Labeonini</taxon>
        <taxon>Labeo</taxon>
    </lineage>
</organism>
<protein>
    <submittedName>
        <fullName evidence="2">Glutamine-dependent NAD(+) synthetase</fullName>
    </submittedName>
</protein>
<comment type="caution">
    <text evidence="2">The sequence shown here is derived from an EMBL/GenBank/DDBJ whole genome shotgun (WGS) entry which is preliminary data.</text>
</comment>
<name>A0ABQ8L4Q7_LABRO</name>
<dbReference type="PANTHER" id="PTHR46791">
    <property type="entry name" value="EXPRESSED PROTEIN"/>
    <property type="match status" value="1"/>
</dbReference>
<dbReference type="Gene3D" id="3.30.420.10">
    <property type="entry name" value="Ribonuclease H-like superfamily/Ribonuclease H"/>
    <property type="match status" value="1"/>
</dbReference>
<keyword evidence="3" id="KW-1185">Reference proteome</keyword>
<dbReference type="SUPFAM" id="SSF53098">
    <property type="entry name" value="Ribonuclease H-like"/>
    <property type="match status" value="1"/>
</dbReference>
<evidence type="ECO:0000259" key="1">
    <source>
        <dbReference type="Pfam" id="PF24764"/>
    </source>
</evidence>
<proteinExistence type="predicted"/>
<dbReference type="PANTHER" id="PTHR46791:SF11">
    <property type="entry name" value="INTEGRASE CATALYTIC DOMAIN-CONTAINING PROTEIN"/>
    <property type="match status" value="1"/>
</dbReference>
<evidence type="ECO:0000313" key="3">
    <source>
        <dbReference type="Proteomes" id="UP000830375"/>
    </source>
</evidence>
<reference evidence="2 3" key="1">
    <citation type="submission" date="2022-01" db="EMBL/GenBank/DDBJ databases">
        <title>A high-quality chromosome-level genome assembly of rohu carp, Labeo rohita.</title>
        <authorList>
            <person name="Arick M.A. II"/>
            <person name="Hsu C.-Y."/>
            <person name="Magbanua Z."/>
            <person name="Pechanova O."/>
            <person name="Grover C."/>
            <person name="Miller E."/>
            <person name="Thrash A."/>
            <person name="Ezzel L."/>
            <person name="Alam S."/>
            <person name="Benzie J."/>
            <person name="Hamilton M."/>
            <person name="Karsi A."/>
            <person name="Lawrence M.L."/>
            <person name="Peterson D.G."/>
        </authorList>
    </citation>
    <scope>NUCLEOTIDE SEQUENCE [LARGE SCALE GENOMIC DNA]</scope>
    <source>
        <strain evidence="3">BAU-BD-2019</strain>
        <tissue evidence="2">Blood</tissue>
    </source>
</reference>
<dbReference type="InterPro" id="IPR058913">
    <property type="entry name" value="Integrase_dom_put"/>
</dbReference>
<dbReference type="EMBL" id="JACTAM010002157">
    <property type="protein sequence ID" value="KAI2645680.1"/>
    <property type="molecule type" value="Genomic_DNA"/>
</dbReference>
<evidence type="ECO:0000313" key="2">
    <source>
        <dbReference type="EMBL" id="KAI2645680.1"/>
    </source>
</evidence>
<sequence>MQRLPLDLDYLYFICTNDLILITSHASREHVPHEVMSAFQTCVLFFHNCLDTRHTFSCSRYVILLLKRAIDGYSRKIMYLGAANNNRAETALGFFLKAVEKHGVPSQVRADQGVENVDIARWMFTVQGCGRGSFISGKSVHNQRVERLWKDVWMSVSNVYYDVLHCLEESGSLDPSNSLHLFCAHYVFLPRLQRDLETFTDAWNDHSIRTEQNLSPNQLWEIGLAQNAVNVSCDMEVECLLSEYEMARLRTTINPVPQSRDFGQDIYLSVLNFV</sequence>
<dbReference type="Pfam" id="PF24764">
    <property type="entry name" value="rva_4"/>
    <property type="match status" value="1"/>
</dbReference>
<dbReference type="InterPro" id="IPR012337">
    <property type="entry name" value="RNaseH-like_sf"/>
</dbReference>